<keyword evidence="5" id="KW-0067">ATP-binding</keyword>
<dbReference type="Proteomes" id="UP000586346">
    <property type="component" value="Unassembled WGS sequence"/>
</dbReference>
<dbReference type="PANTHER" id="PTHR15184">
    <property type="entry name" value="ATP SYNTHASE"/>
    <property type="match status" value="1"/>
</dbReference>
<proteinExistence type="inferred from homology"/>
<evidence type="ECO:0000256" key="9">
    <source>
        <dbReference type="ARBA" id="ARBA00023310"/>
    </source>
</evidence>
<gene>
    <name evidence="11" type="ORF">H6P72_26085</name>
</gene>
<feature type="non-terminal residue" evidence="11">
    <location>
        <position position="108"/>
    </location>
</feature>
<reference evidence="11 12" key="1">
    <citation type="submission" date="2020-08" db="EMBL/GenBank/DDBJ databases">
        <title>Emergence and comparative genomics analysis of Citrobacter in Fennec fox imported from North Africa to China.</title>
        <authorList>
            <person name="Zheng B."/>
        </authorList>
    </citation>
    <scope>NUCLEOTIDE SEQUENCE [LARGE SCALE GENOMIC DNA]</scope>
    <source>
        <strain evidence="11 12">FF371</strain>
    </source>
</reference>
<evidence type="ECO:0000313" key="12">
    <source>
        <dbReference type="Proteomes" id="UP000586346"/>
    </source>
</evidence>
<dbReference type="InterPro" id="IPR027417">
    <property type="entry name" value="P-loop_NTPase"/>
</dbReference>
<dbReference type="InterPro" id="IPR004100">
    <property type="entry name" value="ATPase_F1/V1/A1_a/bsu_N"/>
</dbReference>
<evidence type="ECO:0000259" key="10">
    <source>
        <dbReference type="Pfam" id="PF02874"/>
    </source>
</evidence>
<feature type="domain" description="ATPase F1/V1/A1 complex alpha/beta subunit N-terminal" evidence="10">
    <location>
        <begin position="4"/>
        <end position="68"/>
    </location>
</feature>
<dbReference type="Gene3D" id="3.40.50.300">
    <property type="entry name" value="P-loop containing nucleotide triphosphate hydrolases"/>
    <property type="match status" value="1"/>
</dbReference>
<accession>A0ABR6U2H2</accession>
<keyword evidence="9" id="KW-0066">ATP synthesis</keyword>
<evidence type="ECO:0000313" key="11">
    <source>
        <dbReference type="EMBL" id="MBC2650033.1"/>
    </source>
</evidence>
<dbReference type="PANTHER" id="PTHR15184:SF71">
    <property type="entry name" value="ATP SYNTHASE SUBUNIT BETA, MITOCHONDRIAL"/>
    <property type="match status" value="1"/>
</dbReference>
<evidence type="ECO:0000256" key="6">
    <source>
        <dbReference type="ARBA" id="ARBA00023065"/>
    </source>
</evidence>
<comment type="caution">
    <text evidence="11">The sequence shown here is derived from an EMBL/GenBank/DDBJ whole genome shotgun (WGS) entry which is preliminary data.</text>
</comment>
<keyword evidence="7" id="KW-0472">Membrane</keyword>
<dbReference type="Pfam" id="PF02874">
    <property type="entry name" value="ATP-synt_ab_N"/>
    <property type="match status" value="1"/>
</dbReference>
<dbReference type="SUPFAM" id="SSF50615">
    <property type="entry name" value="N-terminal domain of alpha and beta subunits of F1 ATP synthase"/>
    <property type="match status" value="1"/>
</dbReference>
<evidence type="ECO:0000256" key="2">
    <source>
        <dbReference type="ARBA" id="ARBA00008936"/>
    </source>
</evidence>
<comment type="similarity">
    <text evidence="2">Belongs to the ATPase alpha/beta chains family.</text>
</comment>
<name>A0ABR6U2H2_CITBR</name>
<dbReference type="EMBL" id="JACLAH010000107">
    <property type="protein sequence ID" value="MBC2650033.1"/>
    <property type="molecule type" value="Genomic_DNA"/>
</dbReference>
<keyword evidence="4" id="KW-0547">Nucleotide-binding</keyword>
<evidence type="ECO:0000256" key="8">
    <source>
        <dbReference type="ARBA" id="ARBA00023196"/>
    </source>
</evidence>
<evidence type="ECO:0000256" key="4">
    <source>
        <dbReference type="ARBA" id="ARBA00022741"/>
    </source>
</evidence>
<evidence type="ECO:0000256" key="3">
    <source>
        <dbReference type="ARBA" id="ARBA00022448"/>
    </source>
</evidence>
<keyword evidence="12" id="KW-1185">Reference proteome</keyword>
<evidence type="ECO:0000256" key="7">
    <source>
        <dbReference type="ARBA" id="ARBA00023136"/>
    </source>
</evidence>
<comment type="subcellular location">
    <subcellularLocation>
        <location evidence="1">Membrane</location>
    </subcellularLocation>
</comment>
<protein>
    <submittedName>
        <fullName evidence="11">F0F1 ATP synthase subunit beta</fullName>
    </submittedName>
</protein>
<keyword evidence="8" id="KW-0139">CF(1)</keyword>
<sequence length="108" mass="11388">SGRIVQIIGAVIDVEFPRDAVPSVYNALKVQGAETTLEVQQQLGDGVVRTIAMGSTEGLKRGLDVVDTKAAISVPVGKATLGRIMDVLGNPIDEAGPIGEEERRGIHR</sequence>
<dbReference type="CDD" id="cd18115">
    <property type="entry name" value="ATP-synt_F1_beta_N"/>
    <property type="match status" value="1"/>
</dbReference>
<evidence type="ECO:0000256" key="1">
    <source>
        <dbReference type="ARBA" id="ARBA00004370"/>
    </source>
</evidence>
<dbReference type="Gene3D" id="2.40.10.170">
    <property type="match status" value="1"/>
</dbReference>
<feature type="non-terminal residue" evidence="11">
    <location>
        <position position="1"/>
    </location>
</feature>
<organism evidence="11 12">
    <name type="scientific">Citrobacter braakii</name>
    <dbReference type="NCBI Taxonomy" id="57706"/>
    <lineage>
        <taxon>Bacteria</taxon>
        <taxon>Pseudomonadati</taxon>
        <taxon>Pseudomonadota</taxon>
        <taxon>Gammaproteobacteria</taxon>
        <taxon>Enterobacterales</taxon>
        <taxon>Enterobacteriaceae</taxon>
        <taxon>Citrobacter</taxon>
        <taxon>Citrobacter freundii complex</taxon>
    </lineage>
</organism>
<dbReference type="InterPro" id="IPR050053">
    <property type="entry name" value="ATPase_alpha/beta_chains"/>
</dbReference>
<keyword evidence="3" id="KW-0813">Transport</keyword>
<keyword evidence="6" id="KW-0406">Ion transport</keyword>
<evidence type="ECO:0000256" key="5">
    <source>
        <dbReference type="ARBA" id="ARBA00022840"/>
    </source>
</evidence>
<dbReference type="InterPro" id="IPR036121">
    <property type="entry name" value="ATPase_F1/V1/A1_a/bsu_N_sf"/>
</dbReference>